<reference evidence="2 3" key="1">
    <citation type="submission" date="2023-10" db="EMBL/GenBank/DDBJ databases">
        <authorList>
            <person name="Maclean D."/>
            <person name="Macfadyen A."/>
        </authorList>
    </citation>
    <scope>NUCLEOTIDE SEQUENCE [LARGE SCALE GENOMIC DNA]</scope>
</reference>
<name>A0AAV1I4R7_9CHLO</name>
<organism evidence="2 3">
    <name type="scientific">Coccomyxa viridis</name>
    <dbReference type="NCBI Taxonomy" id="1274662"/>
    <lineage>
        <taxon>Eukaryota</taxon>
        <taxon>Viridiplantae</taxon>
        <taxon>Chlorophyta</taxon>
        <taxon>core chlorophytes</taxon>
        <taxon>Trebouxiophyceae</taxon>
        <taxon>Trebouxiophyceae incertae sedis</taxon>
        <taxon>Coccomyxaceae</taxon>
        <taxon>Coccomyxa</taxon>
    </lineage>
</organism>
<evidence type="ECO:0000256" key="1">
    <source>
        <dbReference type="SAM" id="MobiDB-lite"/>
    </source>
</evidence>
<gene>
    <name evidence="2" type="ORF">CVIRNUC_004094</name>
</gene>
<keyword evidence="3" id="KW-1185">Reference proteome</keyword>
<comment type="caution">
    <text evidence="2">The sequence shown here is derived from an EMBL/GenBank/DDBJ whole genome shotgun (WGS) entry which is preliminary data.</text>
</comment>
<evidence type="ECO:0000313" key="3">
    <source>
        <dbReference type="Proteomes" id="UP001314263"/>
    </source>
</evidence>
<feature type="region of interest" description="Disordered" evidence="1">
    <location>
        <begin position="21"/>
        <end position="52"/>
    </location>
</feature>
<dbReference type="EMBL" id="CAUYUE010000005">
    <property type="protein sequence ID" value="CAK0773712.1"/>
    <property type="molecule type" value="Genomic_DNA"/>
</dbReference>
<proteinExistence type="predicted"/>
<dbReference type="Proteomes" id="UP001314263">
    <property type="component" value="Unassembled WGS sequence"/>
</dbReference>
<dbReference type="AlphaFoldDB" id="A0AAV1I4R7"/>
<accession>A0AAV1I4R7</accession>
<sequence>MQWRERRDALWQPLGKNAAVTAHTGAFAAPPPGQMSDRPPSQRGSLHPPPPPHQHCCCLIDLPHSLQVTEISGADGLGEHWLSHADAFESIPLAYKLLGMKTASTLYCFTSSISRSCRKQAS</sequence>
<protein>
    <submittedName>
        <fullName evidence="2">Uncharacterized protein</fullName>
    </submittedName>
</protein>
<evidence type="ECO:0000313" key="2">
    <source>
        <dbReference type="EMBL" id="CAK0773712.1"/>
    </source>
</evidence>